<accession>A0AAN5D9K0</accession>
<dbReference type="AlphaFoldDB" id="A0AAN5D9K0"/>
<proteinExistence type="predicted"/>
<comment type="caution">
    <text evidence="2">The sequence shown here is derived from an EMBL/GenBank/DDBJ whole genome shotgun (WGS) entry which is preliminary data.</text>
</comment>
<sequence length="146" mass="15395">MEESEGRRWSCPSETVVGEESTEGVLLVALVVRAEAAELHLGLLEDAAEGSHVVGLQEAHHLHCVQVGILAEDGIETREIFLCGGDSHESSPSILTPIGNETAVLPLGIRTKVGDTHGIVLVAGEGSSSREKSEGEEEGEVRRGHA</sequence>
<reference evidence="3" key="1">
    <citation type="submission" date="2022-10" db="EMBL/GenBank/DDBJ databases">
        <title>Genome assembly of Pristionchus species.</title>
        <authorList>
            <person name="Yoshida K."/>
            <person name="Sommer R.J."/>
        </authorList>
    </citation>
    <scope>NUCLEOTIDE SEQUENCE [LARGE SCALE GENOMIC DNA]</scope>
    <source>
        <strain evidence="3">RS5460</strain>
    </source>
</reference>
<organism evidence="2 3">
    <name type="scientific">Pristionchus mayeri</name>
    <dbReference type="NCBI Taxonomy" id="1317129"/>
    <lineage>
        <taxon>Eukaryota</taxon>
        <taxon>Metazoa</taxon>
        <taxon>Ecdysozoa</taxon>
        <taxon>Nematoda</taxon>
        <taxon>Chromadorea</taxon>
        <taxon>Rhabditida</taxon>
        <taxon>Rhabditina</taxon>
        <taxon>Diplogasteromorpha</taxon>
        <taxon>Diplogasteroidea</taxon>
        <taxon>Neodiplogasteridae</taxon>
        <taxon>Pristionchus</taxon>
    </lineage>
</organism>
<protein>
    <submittedName>
        <fullName evidence="2">Uncharacterized protein</fullName>
    </submittedName>
</protein>
<evidence type="ECO:0000313" key="3">
    <source>
        <dbReference type="Proteomes" id="UP001328107"/>
    </source>
</evidence>
<feature type="region of interest" description="Disordered" evidence="1">
    <location>
        <begin position="123"/>
        <end position="146"/>
    </location>
</feature>
<dbReference type="Proteomes" id="UP001328107">
    <property type="component" value="Unassembled WGS sequence"/>
</dbReference>
<evidence type="ECO:0000256" key="1">
    <source>
        <dbReference type="SAM" id="MobiDB-lite"/>
    </source>
</evidence>
<keyword evidence="3" id="KW-1185">Reference proteome</keyword>
<evidence type="ECO:0000313" key="2">
    <source>
        <dbReference type="EMBL" id="GMR58547.1"/>
    </source>
</evidence>
<dbReference type="EMBL" id="BTRK01000006">
    <property type="protein sequence ID" value="GMR58547.1"/>
    <property type="molecule type" value="Genomic_DNA"/>
</dbReference>
<name>A0AAN5D9K0_9BILA</name>
<gene>
    <name evidence="2" type="ORF">PMAYCL1PPCAC_28742</name>
</gene>